<accession>A0A4R9AQD6</accession>
<proteinExistence type="predicted"/>
<evidence type="ECO:0000313" key="2">
    <source>
        <dbReference type="Proteomes" id="UP000298154"/>
    </source>
</evidence>
<sequence length="103" mass="11264">MAMRKGDSAWGWAHAQNHNVTDKSMIQKTAKFPKSRTAKGTTIVYETTANEYTCWALTGCKITRTATVRVVANSTVLSDGWPKGVITSYCVDTSPQSALHGLR</sequence>
<evidence type="ECO:0000313" key="1">
    <source>
        <dbReference type="EMBL" id="TFD67759.1"/>
    </source>
</evidence>
<protein>
    <submittedName>
        <fullName evidence="1">Uncharacterized protein</fullName>
    </submittedName>
</protein>
<keyword evidence="2" id="KW-1185">Reference proteome</keyword>
<reference evidence="1 2" key="1">
    <citation type="submission" date="2019-03" db="EMBL/GenBank/DDBJ databases">
        <title>Genomics of glacier-inhabiting Cryobacterium strains.</title>
        <authorList>
            <person name="Liu Q."/>
            <person name="Xin Y.-H."/>
        </authorList>
    </citation>
    <scope>NUCLEOTIDE SEQUENCE [LARGE SCALE GENOMIC DNA]</scope>
    <source>
        <strain evidence="1 2">Sr36</strain>
    </source>
</reference>
<organism evidence="1 2">
    <name type="scientific">Cryobacterium ruanii</name>
    <dbReference type="NCBI Taxonomy" id="1259197"/>
    <lineage>
        <taxon>Bacteria</taxon>
        <taxon>Bacillati</taxon>
        <taxon>Actinomycetota</taxon>
        <taxon>Actinomycetes</taxon>
        <taxon>Micrococcales</taxon>
        <taxon>Microbacteriaceae</taxon>
        <taxon>Cryobacterium</taxon>
    </lineage>
</organism>
<dbReference type="EMBL" id="SOHK01000007">
    <property type="protein sequence ID" value="TFD67759.1"/>
    <property type="molecule type" value="Genomic_DNA"/>
</dbReference>
<dbReference type="Proteomes" id="UP000298154">
    <property type="component" value="Unassembled WGS sequence"/>
</dbReference>
<dbReference type="RefSeq" id="WP_134554464.1">
    <property type="nucleotide sequence ID" value="NZ_SOHK01000007.1"/>
</dbReference>
<dbReference type="OrthoDB" id="4227459at2"/>
<dbReference type="AlphaFoldDB" id="A0A4R9AQD6"/>
<gene>
    <name evidence="1" type="ORF">E3T47_03825</name>
</gene>
<name>A0A4R9AQD6_9MICO</name>
<comment type="caution">
    <text evidence="1">The sequence shown here is derived from an EMBL/GenBank/DDBJ whole genome shotgun (WGS) entry which is preliminary data.</text>
</comment>